<dbReference type="PANTHER" id="PTHR34849:SF3">
    <property type="entry name" value="SSR2962 PROTEIN"/>
    <property type="match status" value="1"/>
</dbReference>
<dbReference type="Pfam" id="PF04255">
    <property type="entry name" value="DUF433"/>
    <property type="match status" value="1"/>
</dbReference>
<gene>
    <name evidence="1" type="ORF">UV09_C0001G0037</name>
</gene>
<sequence>MPALSNPGTVLKAFASGGIIIIMNYKRYITVNPKILVGKPIITGTRIPVELILKMLAEGMNINEIITGYPRLTKKDIQAAIWYAKELVEEERIYPLTS</sequence>
<dbReference type="EMBL" id="LCDD01000001">
    <property type="protein sequence ID" value="KKS48005.1"/>
    <property type="molecule type" value="Genomic_DNA"/>
</dbReference>
<comment type="caution">
    <text evidence="1">The sequence shown here is derived from an EMBL/GenBank/DDBJ whole genome shotgun (WGS) entry which is preliminary data.</text>
</comment>
<dbReference type="PANTHER" id="PTHR34849">
    <property type="entry name" value="SSL5025 PROTEIN"/>
    <property type="match status" value="1"/>
</dbReference>
<dbReference type="Gene3D" id="1.10.10.10">
    <property type="entry name" value="Winged helix-like DNA-binding domain superfamily/Winged helix DNA-binding domain"/>
    <property type="match status" value="1"/>
</dbReference>
<evidence type="ECO:0000313" key="2">
    <source>
        <dbReference type="Proteomes" id="UP000034320"/>
    </source>
</evidence>
<dbReference type="Proteomes" id="UP000034320">
    <property type="component" value="Unassembled WGS sequence"/>
</dbReference>
<dbReference type="SUPFAM" id="SSF46689">
    <property type="entry name" value="Homeodomain-like"/>
    <property type="match status" value="1"/>
</dbReference>
<name>A0A0G0ZGX3_9BACT</name>
<dbReference type="AlphaFoldDB" id="A0A0G0ZGX3"/>
<reference evidence="1 2" key="1">
    <citation type="journal article" date="2015" name="Nature">
        <title>rRNA introns, odd ribosomes, and small enigmatic genomes across a large radiation of phyla.</title>
        <authorList>
            <person name="Brown C.T."/>
            <person name="Hug L.A."/>
            <person name="Thomas B.C."/>
            <person name="Sharon I."/>
            <person name="Castelle C.J."/>
            <person name="Singh A."/>
            <person name="Wilkins M.J."/>
            <person name="Williams K.H."/>
            <person name="Banfield J.F."/>
        </authorList>
    </citation>
    <scope>NUCLEOTIDE SEQUENCE [LARGE SCALE GENOMIC DNA]</scope>
</reference>
<evidence type="ECO:0000313" key="1">
    <source>
        <dbReference type="EMBL" id="KKS48005.1"/>
    </source>
</evidence>
<protein>
    <recommendedName>
        <fullName evidence="3">Antitoxin</fullName>
    </recommendedName>
</protein>
<dbReference type="InterPro" id="IPR007367">
    <property type="entry name" value="DUF433"/>
</dbReference>
<evidence type="ECO:0008006" key="3">
    <source>
        <dbReference type="Google" id="ProtNLM"/>
    </source>
</evidence>
<proteinExistence type="predicted"/>
<dbReference type="InterPro" id="IPR009057">
    <property type="entry name" value="Homeodomain-like_sf"/>
</dbReference>
<organism evidence="1 2">
    <name type="scientific">Candidatus Gottesmanbacteria bacterium GW2011_GWA2_42_18</name>
    <dbReference type="NCBI Taxonomy" id="1618442"/>
    <lineage>
        <taxon>Bacteria</taxon>
        <taxon>Candidatus Gottesmaniibacteriota</taxon>
    </lineage>
</organism>
<dbReference type="InterPro" id="IPR036388">
    <property type="entry name" value="WH-like_DNA-bd_sf"/>
</dbReference>
<accession>A0A0G0ZGX3</accession>